<organism evidence="1 2">
    <name type="scientific">Sistotremastrum niveocremeum HHB9708</name>
    <dbReference type="NCBI Taxonomy" id="1314777"/>
    <lineage>
        <taxon>Eukaryota</taxon>
        <taxon>Fungi</taxon>
        <taxon>Dikarya</taxon>
        <taxon>Basidiomycota</taxon>
        <taxon>Agaricomycotina</taxon>
        <taxon>Agaricomycetes</taxon>
        <taxon>Sistotremastrales</taxon>
        <taxon>Sistotremastraceae</taxon>
        <taxon>Sertulicium</taxon>
        <taxon>Sertulicium niveocremeum</taxon>
    </lineage>
</organism>
<name>A0A164YXF2_9AGAM</name>
<evidence type="ECO:0000313" key="1">
    <source>
        <dbReference type="EMBL" id="KZS97332.1"/>
    </source>
</evidence>
<gene>
    <name evidence="1" type="ORF">SISNIDRAFT_463245</name>
</gene>
<proteinExistence type="predicted"/>
<sequence length="187" mass="21522">MSSLKTIFGVKKSRRPLTSSKTSWSQPHEPRLPDLEVWIRADSYVHECNRGTRLNGDYVARPHVRFYEEPSPAACDSKLDHYKFNERLQQTPKLTRAVMKFCDLEDNTPRLGKVFGSMWRIHPVRCSQYSGDNAAQDQTMVFCLFLNEVVSLLALLSGLHWNEHSLSYSNPDSVQFISRVPYVRGDS</sequence>
<keyword evidence="2" id="KW-1185">Reference proteome</keyword>
<dbReference type="AlphaFoldDB" id="A0A164YXF2"/>
<accession>A0A164YXF2</accession>
<dbReference type="Proteomes" id="UP000076722">
    <property type="component" value="Unassembled WGS sequence"/>
</dbReference>
<protein>
    <submittedName>
        <fullName evidence="1">Uncharacterized protein</fullName>
    </submittedName>
</protein>
<evidence type="ECO:0000313" key="2">
    <source>
        <dbReference type="Proteomes" id="UP000076722"/>
    </source>
</evidence>
<reference evidence="1 2" key="1">
    <citation type="journal article" date="2016" name="Mol. Biol. Evol.">
        <title>Comparative Genomics of Early-Diverging Mushroom-Forming Fungi Provides Insights into the Origins of Lignocellulose Decay Capabilities.</title>
        <authorList>
            <person name="Nagy L.G."/>
            <person name="Riley R."/>
            <person name="Tritt A."/>
            <person name="Adam C."/>
            <person name="Daum C."/>
            <person name="Floudas D."/>
            <person name="Sun H."/>
            <person name="Yadav J.S."/>
            <person name="Pangilinan J."/>
            <person name="Larsson K.H."/>
            <person name="Matsuura K."/>
            <person name="Barry K."/>
            <person name="Labutti K."/>
            <person name="Kuo R."/>
            <person name="Ohm R.A."/>
            <person name="Bhattacharya S.S."/>
            <person name="Shirouzu T."/>
            <person name="Yoshinaga Y."/>
            <person name="Martin F.M."/>
            <person name="Grigoriev I.V."/>
            <person name="Hibbett D.S."/>
        </authorList>
    </citation>
    <scope>NUCLEOTIDE SEQUENCE [LARGE SCALE GENOMIC DNA]</scope>
    <source>
        <strain evidence="1 2">HHB9708</strain>
    </source>
</reference>
<dbReference type="EMBL" id="KV419397">
    <property type="protein sequence ID" value="KZS97332.1"/>
    <property type="molecule type" value="Genomic_DNA"/>
</dbReference>